<feature type="region of interest" description="Disordered" evidence="1">
    <location>
        <begin position="1"/>
        <end position="29"/>
    </location>
</feature>
<feature type="compositionally biased region" description="Basic and acidic residues" evidence="1">
    <location>
        <begin position="1"/>
        <end position="19"/>
    </location>
</feature>
<accession>A0ABY8U654</accession>
<feature type="compositionally biased region" description="Low complexity" evidence="1">
    <location>
        <begin position="354"/>
        <end position="378"/>
    </location>
</feature>
<proteinExistence type="predicted"/>
<feature type="region of interest" description="Disordered" evidence="1">
    <location>
        <begin position="354"/>
        <end position="385"/>
    </location>
</feature>
<evidence type="ECO:0000313" key="3">
    <source>
        <dbReference type="Proteomes" id="UP001244341"/>
    </source>
</evidence>
<dbReference type="EMBL" id="CP126214">
    <property type="protein sequence ID" value="WIA16118.1"/>
    <property type="molecule type" value="Genomic_DNA"/>
</dbReference>
<reference evidence="2 3" key="1">
    <citation type="submission" date="2023-05" db="EMBL/GenBank/DDBJ databases">
        <title>A 100% complete, gapless, phased diploid assembly of the Scenedesmus obliquus UTEX 3031 genome.</title>
        <authorList>
            <person name="Biondi T.C."/>
            <person name="Hanschen E.R."/>
            <person name="Kwon T."/>
            <person name="Eng W."/>
            <person name="Kruse C.P.S."/>
            <person name="Koehler S.I."/>
            <person name="Kunde Y."/>
            <person name="Gleasner C.D."/>
            <person name="You Mak K.T."/>
            <person name="Polle J."/>
            <person name="Hovde B.T."/>
            <person name="Starkenburg S.R."/>
        </authorList>
    </citation>
    <scope>NUCLEOTIDE SEQUENCE [LARGE SCALE GENOMIC DNA]</scope>
    <source>
        <strain evidence="2 3">DOE0152z</strain>
    </source>
</reference>
<evidence type="ECO:0000313" key="2">
    <source>
        <dbReference type="EMBL" id="WIA16118.1"/>
    </source>
</evidence>
<sequence length="385" mass="41924">MHKATSVKDDTPHHGDQPEGQKAVARQAGKPPLARMQLHTDLLVFDQSTVVQGGKRRPQAVMPHSAVDAITASGEQPHCRARAWLYVNNQLVADPRQLEVTPSLQGRFAVHDKYGGGVYVGQYVKSPHIATVVVSAAEPGSCTAPYDHEPPHVHTLVTPNLTQKQQPQEELVRELERRIRKARRPDAVQRAPTRGRVILEVQDIAISTATLSRIGAFPRGFCVTSTVIIAWLLHGLPLGSFCVAVPAIVVLSEEDAAFLKHRPAGSASARTLLAAVKVQLAGQLHASSGCVEAVLTSVHHAPEQFHRLLEMQLAPKKDEVEEAYVFLSGQQLAQYLLQHYANLCVIGCSERDAAQQQPAESSNQQQPRPITLLLSLAQPPAPPQQ</sequence>
<gene>
    <name evidence="2" type="ORF">OEZ85_012837</name>
</gene>
<name>A0ABY8U654_TETOB</name>
<dbReference type="Proteomes" id="UP001244341">
    <property type="component" value="Chromosome 7b"/>
</dbReference>
<organism evidence="2 3">
    <name type="scientific">Tetradesmus obliquus</name>
    <name type="common">Green alga</name>
    <name type="synonym">Acutodesmus obliquus</name>
    <dbReference type="NCBI Taxonomy" id="3088"/>
    <lineage>
        <taxon>Eukaryota</taxon>
        <taxon>Viridiplantae</taxon>
        <taxon>Chlorophyta</taxon>
        <taxon>core chlorophytes</taxon>
        <taxon>Chlorophyceae</taxon>
        <taxon>CS clade</taxon>
        <taxon>Sphaeropleales</taxon>
        <taxon>Scenedesmaceae</taxon>
        <taxon>Tetradesmus</taxon>
    </lineage>
</organism>
<evidence type="ECO:0000256" key="1">
    <source>
        <dbReference type="SAM" id="MobiDB-lite"/>
    </source>
</evidence>
<protein>
    <submittedName>
        <fullName evidence="2">Uncharacterized protein</fullName>
    </submittedName>
</protein>
<keyword evidence="3" id="KW-1185">Reference proteome</keyword>